<comment type="similarity">
    <text evidence="1">Belongs to the mTERF family.</text>
</comment>
<dbReference type="InterPro" id="IPR003690">
    <property type="entry name" value="MTERF"/>
</dbReference>
<gene>
    <name evidence="4" type="ORF">THAOC_15651</name>
</gene>
<feature type="chain" id="PRO_5003837041" evidence="3">
    <location>
        <begin position="19"/>
        <end position="361"/>
    </location>
</feature>
<comment type="caution">
    <text evidence="4">The sequence shown here is derived from an EMBL/GenBank/DDBJ whole genome shotgun (WGS) entry which is preliminary data.</text>
</comment>
<evidence type="ECO:0000313" key="5">
    <source>
        <dbReference type="Proteomes" id="UP000266841"/>
    </source>
</evidence>
<dbReference type="Proteomes" id="UP000266841">
    <property type="component" value="Unassembled WGS sequence"/>
</dbReference>
<dbReference type="OMA" id="YICPYKD"/>
<dbReference type="Pfam" id="PF02536">
    <property type="entry name" value="mTERF"/>
    <property type="match status" value="1"/>
</dbReference>
<dbReference type="SMART" id="SM00733">
    <property type="entry name" value="Mterf"/>
    <property type="match status" value="6"/>
</dbReference>
<evidence type="ECO:0000256" key="3">
    <source>
        <dbReference type="SAM" id="SignalP"/>
    </source>
</evidence>
<keyword evidence="3" id="KW-0732">Signal</keyword>
<organism evidence="4 5">
    <name type="scientific">Thalassiosira oceanica</name>
    <name type="common">Marine diatom</name>
    <dbReference type="NCBI Taxonomy" id="159749"/>
    <lineage>
        <taxon>Eukaryota</taxon>
        <taxon>Sar</taxon>
        <taxon>Stramenopiles</taxon>
        <taxon>Ochrophyta</taxon>
        <taxon>Bacillariophyta</taxon>
        <taxon>Coscinodiscophyceae</taxon>
        <taxon>Thalassiosirophycidae</taxon>
        <taxon>Thalassiosirales</taxon>
        <taxon>Thalassiosiraceae</taxon>
        <taxon>Thalassiosira</taxon>
    </lineage>
</organism>
<sequence>MRRILAAAFYVLAHLALTAQCLISSPLWRRDNGCLQLAATHSLTYATTENKSTVVYLTDVLGLDSSTIRSLEDTTIGALKQQAEWLQLRLGLVDSELRMLVRELPQLLYMPKLGERLAFLQNRLRRDKPSLKKTVIRAPNILLLDVNSDVAPALDWLQQRLDLTDHQLNRIIKSMPTIVNLICENRDAIETKMNWLQGTLGVDNKKLGFVLCHVPTFITMSDESLEPKICWLKRRLSISEDEVLTMMRENPSLLASSIEFNLQPKLNFLDSVLGKEEAGKLIRANPVVLNCSMKRRYEPRLSDARRLGLDIDALLIRKMGMNNDKQWQTLLQKCAPGLETRGERGRNRSIDINAVEGGELA</sequence>
<dbReference type="InterPro" id="IPR038538">
    <property type="entry name" value="MTERF_sf"/>
</dbReference>
<name>K0SC86_THAOC</name>
<dbReference type="Gene3D" id="1.25.70.10">
    <property type="entry name" value="Transcription termination factor 3, mitochondrial"/>
    <property type="match status" value="1"/>
</dbReference>
<dbReference type="PANTHER" id="PTHR13068">
    <property type="entry name" value="CGI-12 PROTEIN-RELATED"/>
    <property type="match status" value="1"/>
</dbReference>
<dbReference type="eggNOG" id="KOG1267">
    <property type="taxonomic scope" value="Eukaryota"/>
</dbReference>
<evidence type="ECO:0000256" key="2">
    <source>
        <dbReference type="ARBA" id="ARBA00022946"/>
    </source>
</evidence>
<keyword evidence="5" id="KW-1185">Reference proteome</keyword>
<protein>
    <submittedName>
        <fullName evidence="4">Uncharacterized protein</fullName>
    </submittedName>
</protein>
<evidence type="ECO:0000256" key="1">
    <source>
        <dbReference type="ARBA" id="ARBA00007692"/>
    </source>
</evidence>
<accession>K0SC86</accession>
<feature type="signal peptide" evidence="3">
    <location>
        <begin position="1"/>
        <end position="18"/>
    </location>
</feature>
<proteinExistence type="inferred from homology"/>
<dbReference type="AlphaFoldDB" id="K0SC86"/>
<dbReference type="GO" id="GO:0003676">
    <property type="term" value="F:nucleic acid binding"/>
    <property type="evidence" value="ECO:0007669"/>
    <property type="project" value="InterPro"/>
</dbReference>
<dbReference type="OrthoDB" id="187447at2759"/>
<dbReference type="EMBL" id="AGNL01018076">
    <property type="protein sequence ID" value="EJK63678.1"/>
    <property type="molecule type" value="Genomic_DNA"/>
</dbReference>
<evidence type="ECO:0000313" key="4">
    <source>
        <dbReference type="EMBL" id="EJK63678.1"/>
    </source>
</evidence>
<keyword evidence="2" id="KW-0809">Transit peptide</keyword>
<dbReference type="PANTHER" id="PTHR13068:SF112">
    <property type="entry name" value="TRANSCRIPTION TERMINATION FACTOR 3, MITOCHONDRIAL"/>
    <property type="match status" value="1"/>
</dbReference>
<reference evidence="4 5" key="1">
    <citation type="journal article" date="2012" name="Genome Biol.">
        <title>Genome and low-iron response of an oceanic diatom adapted to chronic iron limitation.</title>
        <authorList>
            <person name="Lommer M."/>
            <person name="Specht M."/>
            <person name="Roy A.S."/>
            <person name="Kraemer L."/>
            <person name="Andreson R."/>
            <person name="Gutowska M.A."/>
            <person name="Wolf J."/>
            <person name="Bergner S.V."/>
            <person name="Schilhabel M.B."/>
            <person name="Klostermeier U.C."/>
            <person name="Beiko R.G."/>
            <person name="Rosenstiel P."/>
            <person name="Hippler M."/>
            <person name="Laroche J."/>
        </authorList>
    </citation>
    <scope>NUCLEOTIDE SEQUENCE [LARGE SCALE GENOMIC DNA]</scope>
    <source>
        <strain evidence="4 5">CCMP1005</strain>
    </source>
</reference>